<dbReference type="SMART" id="SM00411">
    <property type="entry name" value="BHL"/>
    <property type="match status" value="1"/>
</dbReference>
<dbReference type="CDD" id="cd13831">
    <property type="entry name" value="HU"/>
    <property type="match status" value="1"/>
</dbReference>
<dbReference type="InterPro" id="IPR010992">
    <property type="entry name" value="IHF-like_DNA-bd_dom_sf"/>
</dbReference>
<dbReference type="KEGG" id="efr:EFREU_v1c05490"/>
<dbReference type="AlphaFoldDB" id="A0A2K8NRV8"/>
<dbReference type="OrthoDB" id="9799835at2"/>
<gene>
    <name evidence="2" type="primary">hupB</name>
    <name evidence="2" type="ORF">EFREU_v1c05490</name>
</gene>
<sequence length="90" mass="10122">MTKKEIAETLMQKEDLSKAQSERIVALVFDDIAKYLSNGHEVAIAGFGKFSVVDRPERDGMNPSTKEKIRIPASKASKFKAAKQLRERLQ</sequence>
<protein>
    <submittedName>
        <fullName evidence="2">DNA-binding protein HU-beta</fullName>
    </submittedName>
</protein>
<keyword evidence="3" id="KW-1185">Reference proteome</keyword>
<dbReference type="SUPFAM" id="SSF47729">
    <property type="entry name" value="IHF-like DNA-binding proteins"/>
    <property type="match status" value="1"/>
</dbReference>
<dbReference type="PANTHER" id="PTHR33175:SF3">
    <property type="entry name" value="DNA-BINDING PROTEIN HU-BETA"/>
    <property type="match status" value="1"/>
</dbReference>
<dbReference type="Gene3D" id="4.10.520.10">
    <property type="entry name" value="IHF-like DNA-binding proteins"/>
    <property type="match status" value="1"/>
</dbReference>
<dbReference type="GO" id="GO:0003677">
    <property type="term" value="F:DNA binding"/>
    <property type="evidence" value="ECO:0007669"/>
    <property type="project" value="UniProtKB-KW"/>
</dbReference>
<evidence type="ECO:0000256" key="1">
    <source>
        <dbReference type="RuleBase" id="RU003939"/>
    </source>
</evidence>
<dbReference type="PROSITE" id="PS00045">
    <property type="entry name" value="HISTONE_LIKE"/>
    <property type="match status" value="1"/>
</dbReference>
<evidence type="ECO:0000313" key="2">
    <source>
        <dbReference type="EMBL" id="ATZ16570.1"/>
    </source>
</evidence>
<dbReference type="GO" id="GO:0030527">
    <property type="term" value="F:structural constituent of chromatin"/>
    <property type="evidence" value="ECO:0007669"/>
    <property type="project" value="InterPro"/>
</dbReference>
<comment type="similarity">
    <text evidence="1">Belongs to the bacterial histone-like protein family.</text>
</comment>
<dbReference type="Proteomes" id="UP000232222">
    <property type="component" value="Chromosome"/>
</dbReference>
<evidence type="ECO:0000313" key="3">
    <source>
        <dbReference type="Proteomes" id="UP000232222"/>
    </source>
</evidence>
<dbReference type="PRINTS" id="PR01727">
    <property type="entry name" value="DNABINDINGHU"/>
</dbReference>
<organism evidence="2 3">
    <name type="scientific">Entomoplasma freundtii</name>
    <dbReference type="NCBI Taxonomy" id="74700"/>
    <lineage>
        <taxon>Bacteria</taxon>
        <taxon>Bacillati</taxon>
        <taxon>Mycoplasmatota</taxon>
        <taxon>Mollicutes</taxon>
        <taxon>Entomoplasmatales</taxon>
        <taxon>Entomoplasmataceae</taxon>
        <taxon>Entomoplasma</taxon>
    </lineage>
</organism>
<dbReference type="Pfam" id="PF00216">
    <property type="entry name" value="Bac_DNA_binding"/>
    <property type="match status" value="1"/>
</dbReference>
<name>A0A2K8NRV8_9MOLU</name>
<dbReference type="RefSeq" id="WP_100609609.1">
    <property type="nucleotide sequence ID" value="NZ_CP024962.1"/>
</dbReference>
<dbReference type="InterPro" id="IPR000119">
    <property type="entry name" value="Hist_DNA-bd"/>
</dbReference>
<accession>A0A2K8NRV8</accession>
<keyword evidence="2" id="KW-0238">DNA-binding</keyword>
<dbReference type="EMBL" id="CP024962">
    <property type="protein sequence ID" value="ATZ16570.1"/>
    <property type="molecule type" value="Genomic_DNA"/>
</dbReference>
<proteinExistence type="inferred from homology"/>
<dbReference type="InterPro" id="IPR020816">
    <property type="entry name" value="Histone-like_DNA-bd_CS"/>
</dbReference>
<dbReference type="PANTHER" id="PTHR33175">
    <property type="entry name" value="DNA-BINDING PROTEIN HU"/>
    <property type="match status" value="1"/>
</dbReference>
<reference evidence="2 3" key="1">
    <citation type="submission" date="2017-11" db="EMBL/GenBank/DDBJ databases">
        <title>Genome sequence of Entomoplasma freundtii BARC 318 (ATCC 51999).</title>
        <authorList>
            <person name="Lo W.-S."/>
            <person name="Gasparich G.E."/>
            <person name="Kuo C.-H."/>
        </authorList>
    </citation>
    <scope>NUCLEOTIDE SEQUENCE [LARGE SCALE GENOMIC DNA]</scope>
    <source>
        <strain evidence="2 3">BARC 318</strain>
    </source>
</reference>